<reference evidence="1 2" key="1">
    <citation type="submission" date="2018-06" db="EMBL/GenBank/DDBJ databases">
        <title>Comparative genomics reveals the genomic features of Rhizophagus irregularis, R. cerebriforme, R. diaphanum and Gigaspora rosea, and their symbiotic lifestyle signature.</title>
        <authorList>
            <person name="Morin E."/>
            <person name="San Clemente H."/>
            <person name="Chen E.C.H."/>
            <person name="De La Providencia I."/>
            <person name="Hainaut M."/>
            <person name="Kuo A."/>
            <person name="Kohler A."/>
            <person name="Murat C."/>
            <person name="Tang N."/>
            <person name="Roy S."/>
            <person name="Loubradou J."/>
            <person name="Henrissat B."/>
            <person name="Grigoriev I.V."/>
            <person name="Corradi N."/>
            <person name="Roux C."/>
            <person name="Martin F.M."/>
        </authorList>
    </citation>
    <scope>NUCLEOTIDE SEQUENCE [LARGE SCALE GENOMIC DNA]</scope>
    <source>
        <strain evidence="1 2">DAOM 227022</strain>
    </source>
</reference>
<organism evidence="1 2">
    <name type="scientific">Glomus cerebriforme</name>
    <dbReference type="NCBI Taxonomy" id="658196"/>
    <lineage>
        <taxon>Eukaryota</taxon>
        <taxon>Fungi</taxon>
        <taxon>Fungi incertae sedis</taxon>
        <taxon>Mucoromycota</taxon>
        <taxon>Glomeromycotina</taxon>
        <taxon>Glomeromycetes</taxon>
        <taxon>Glomerales</taxon>
        <taxon>Glomeraceae</taxon>
        <taxon>Glomus</taxon>
    </lineage>
</organism>
<evidence type="ECO:0000313" key="2">
    <source>
        <dbReference type="Proteomes" id="UP000265703"/>
    </source>
</evidence>
<name>A0A397SZ04_9GLOM</name>
<dbReference type="EMBL" id="QKYT01000235">
    <property type="protein sequence ID" value="RIA89037.1"/>
    <property type="molecule type" value="Genomic_DNA"/>
</dbReference>
<evidence type="ECO:0000313" key="1">
    <source>
        <dbReference type="EMBL" id="RIA89037.1"/>
    </source>
</evidence>
<gene>
    <name evidence="1" type="ORF">C1645_738928</name>
</gene>
<keyword evidence="2" id="KW-1185">Reference proteome</keyword>
<protein>
    <submittedName>
        <fullName evidence="1">Uncharacterized protein</fullName>
    </submittedName>
</protein>
<accession>A0A397SZ04</accession>
<sequence>MDFILLIVGLSESLPLKYTPSMRLPCEREAVVIIMGHHFEYHSSGWIFVSVVVLKVSNACVVMNGVIGVGCVVEWPTSFDVGWSVVGGVIRSGICVNGFVVILGEACWVIVLGVRGKAHWVTG</sequence>
<proteinExistence type="predicted"/>
<dbReference type="Proteomes" id="UP000265703">
    <property type="component" value="Unassembled WGS sequence"/>
</dbReference>
<comment type="caution">
    <text evidence="1">The sequence shown here is derived from an EMBL/GenBank/DDBJ whole genome shotgun (WGS) entry which is preliminary data.</text>
</comment>
<dbReference type="AlphaFoldDB" id="A0A397SZ04"/>